<evidence type="ECO:0000313" key="3">
    <source>
        <dbReference type="Proteomes" id="UP000738325"/>
    </source>
</evidence>
<feature type="region of interest" description="Disordered" evidence="1">
    <location>
        <begin position="218"/>
        <end position="258"/>
    </location>
</feature>
<proteinExistence type="predicted"/>
<dbReference type="EMBL" id="JAAAIP010000023">
    <property type="protein sequence ID" value="KAG0329008.1"/>
    <property type="molecule type" value="Genomic_DNA"/>
</dbReference>
<keyword evidence="3" id="KW-1185">Reference proteome</keyword>
<dbReference type="Proteomes" id="UP000738325">
    <property type="component" value="Unassembled WGS sequence"/>
</dbReference>
<feature type="compositionally biased region" description="Acidic residues" evidence="1">
    <location>
        <begin position="224"/>
        <end position="258"/>
    </location>
</feature>
<dbReference type="OrthoDB" id="550575at2759"/>
<name>A0A9P6V020_9FUNG</name>
<dbReference type="AlphaFoldDB" id="A0A9P6V020"/>
<sequence>MTPLPKTRPSDDFLDDGGYDFMILPMSLDDEDELDGSHIVDKNSLVRMDTLDAINVYPPKAFHNDDETRRTLNEFYRKLGQLNELFILHMDRSDYRIRIQDGLDLVLPALTKNLVQWNMSRSFGFVLQNAELEWLGKHFGYGFNFSEDNDELERQYMIMHESQKFKNTEELWEKDPNRVSNLKFLHLCKDSIEEADLDTDLYGWFMKSGFRVELASDTFRRPDDEAESEDELEGLDDELEEMDDELDEVDDDVKDYDE</sequence>
<evidence type="ECO:0000256" key="1">
    <source>
        <dbReference type="SAM" id="MobiDB-lite"/>
    </source>
</evidence>
<gene>
    <name evidence="2" type="ORF">BGZ99_003638</name>
</gene>
<comment type="caution">
    <text evidence="2">The sequence shown here is derived from an EMBL/GenBank/DDBJ whole genome shotgun (WGS) entry which is preliminary data.</text>
</comment>
<protein>
    <submittedName>
        <fullName evidence="2">Uncharacterized protein</fullName>
    </submittedName>
</protein>
<reference evidence="2" key="1">
    <citation type="journal article" date="2020" name="Fungal Divers.">
        <title>Resolving the Mortierellaceae phylogeny through synthesis of multi-gene phylogenetics and phylogenomics.</title>
        <authorList>
            <person name="Vandepol N."/>
            <person name="Liber J."/>
            <person name="Desiro A."/>
            <person name="Na H."/>
            <person name="Kennedy M."/>
            <person name="Barry K."/>
            <person name="Grigoriev I.V."/>
            <person name="Miller A.N."/>
            <person name="O'Donnell K."/>
            <person name="Stajich J.E."/>
            <person name="Bonito G."/>
        </authorList>
    </citation>
    <scope>NUCLEOTIDE SEQUENCE</scope>
    <source>
        <strain evidence="2">REB-010B</strain>
    </source>
</reference>
<organism evidence="2 3">
    <name type="scientific">Dissophora globulifera</name>
    <dbReference type="NCBI Taxonomy" id="979702"/>
    <lineage>
        <taxon>Eukaryota</taxon>
        <taxon>Fungi</taxon>
        <taxon>Fungi incertae sedis</taxon>
        <taxon>Mucoromycota</taxon>
        <taxon>Mortierellomycotina</taxon>
        <taxon>Mortierellomycetes</taxon>
        <taxon>Mortierellales</taxon>
        <taxon>Mortierellaceae</taxon>
        <taxon>Dissophora</taxon>
    </lineage>
</organism>
<accession>A0A9P6V020</accession>
<evidence type="ECO:0000313" key="2">
    <source>
        <dbReference type="EMBL" id="KAG0329008.1"/>
    </source>
</evidence>